<evidence type="ECO:0000313" key="1">
    <source>
        <dbReference type="EMBL" id="MYL21769.1"/>
    </source>
</evidence>
<dbReference type="EMBL" id="WMET01000006">
    <property type="protein sequence ID" value="MYL21769.1"/>
    <property type="molecule type" value="Genomic_DNA"/>
</dbReference>
<evidence type="ECO:0000313" key="2">
    <source>
        <dbReference type="Proteomes" id="UP000460949"/>
    </source>
</evidence>
<dbReference type="AlphaFoldDB" id="A0A845DY73"/>
<accession>A0A845DY73</accession>
<sequence>MYPYYSYPYYENWYRYPAPPVYSQDTYPQAYYQGNAFYPYQGGASYGYPYYQVNSNPYSGYTETGNEGGSSSFQPAAAGKSVIGYFQNEEGQFDFDKMMNTTGQVMKTVQQVSPIVKGIGTFVKGIK</sequence>
<name>A0A845DY73_9BACI</name>
<dbReference type="InterPro" id="IPR025555">
    <property type="entry name" value="YppG"/>
</dbReference>
<dbReference type="RefSeq" id="WP_160839709.1">
    <property type="nucleotide sequence ID" value="NZ_JAIVAK010000009.1"/>
</dbReference>
<protein>
    <recommendedName>
        <fullName evidence="3">Spore coat protein</fullName>
    </recommendedName>
</protein>
<gene>
    <name evidence="1" type="ORF">GLW04_17860</name>
</gene>
<evidence type="ECO:0008006" key="3">
    <source>
        <dbReference type="Google" id="ProtNLM"/>
    </source>
</evidence>
<reference evidence="1 2" key="1">
    <citation type="submission" date="2019-11" db="EMBL/GenBank/DDBJ databases">
        <title>Genome sequences of 17 halophilic strains isolated from different environments.</title>
        <authorList>
            <person name="Furrow R.E."/>
        </authorList>
    </citation>
    <scope>NUCLEOTIDE SEQUENCE [LARGE SCALE GENOMIC DNA]</scope>
    <source>
        <strain evidence="1 2">22511_23_Filter</strain>
    </source>
</reference>
<proteinExistence type="predicted"/>
<dbReference type="Proteomes" id="UP000460949">
    <property type="component" value="Unassembled WGS sequence"/>
</dbReference>
<dbReference type="Pfam" id="PF14179">
    <property type="entry name" value="YppG"/>
    <property type="match status" value="1"/>
</dbReference>
<comment type="caution">
    <text evidence="1">The sequence shown here is derived from an EMBL/GenBank/DDBJ whole genome shotgun (WGS) entry which is preliminary data.</text>
</comment>
<organism evidence="1 2">
    <name type="scientific">Halobacillus litoralis</name>
    <dbReference type="NCBI Taxonomy" id="45668"/>
    <lineage>
        <taxon>Bacteria</taxon>
        <taxon>Bacillati</taxon>
        <taxon>Bacillota</taxon>
        <taxon>Bacilli</taxon>
        <taxon>Bacillales</taxon>
        <taxon>Bacillaceae</taxon>
        <taxon>Halobacillus</taxon>
    </lineage>
</organism>